<feature type="transmembrane region" description="Helical" evidence="1">
    <location>
        <begin position="124"/>
        <end position="145"/>
    </location>
</feature>
<dbReference type="EMBL" id="DS268421">
    <property type="protein sequence ID" value="EFO89036.1"/>
    <property type="molecule type" value="Genomic_DNA"/>
</dbReference>
<keyword evidence="4" id="KW-1185">Reference proteome</keyword>
<accession>E3M1C9</accession>
<dbReference type="OrthoDB" id="10371774at2759"/>
<protein>
    <recommendedName>
        <fullName evidence="2">7TM GPCR serpentine receptor class x (Srx) domain-containing protein</fullName>
    </recommendedName>
</protein>
<evidence type="ECO:0000313" key="4">
    <source>
        <dbReference type="Proteomes" id="UP000008281"/>
    </source>
</evidence>
<dbReference type="eggNOG" id="ENOG502QXPA">
    <property type="taxonomic scope" value="Eukaryota"/>
</dbReference>
<name>E3M1C9_CAERE</name>
<evidence type="ECO:0000313" key="3">
    <source>
        <dbReference type="EMBL" id="EFO89036.1"/>
    </source>
</evidence>
<feature type="domain" description="7TM GPCR serpentine receptor class x (Srx)" evidence="2">
    <location>
        <begin position="15"/>
        <end position="271"/>
    </location>
</feature>
<feature type="transmembrane region" description="Helical" evidence="1">
    <location>
        <begin position="223"/>
        <end position="248"/>
    </location>
</feature>
<feature type="transmembrane region" description="Helical" evidence="1">
    <location>
        <begin position="173"/>
        <end position="195"/>
    </location>
</feature>
<dbReference type="InterPro" id="IPR019430">
    <property type="entry name" value="7TM_GPCR_serpentine_rcpt_Srx"/>
</dbReference>
<dbReference type="AlphaFoldDB" id="E3M1C9"/>
<gene>
    <name evidence="3" type="ORF">CRE_06323</name>
</gene>
<dbReference type="Pfam" id="PF10328">
    <property type="entry name" value="7TM_GPCR_Srx"/>
    <property type="match status" value="1"/>
</dbReference>
<feature type="transmembrane region" description="Helical" evidence="1">
    <location>
        <begin position="12"/>
        <end position="32"/>
    </location>
</feature>
<dbReference type="PANTHER" id="PTHR46952">
    <property type="entry name" value="SERPENTINE RECEPTOR, CLASS X-RELATED"/>
    <property type="match status" value="1"/>
</dbReference>
<sequence length="271" mass="30949">MASRTFIQTAGIYIITVSSVGILINSCVFLNYLKLESSCFRLMCISKTLSNFLNLLIYSGYIGMTYTLYELLGTYSLNGYMNQAAGYGLIVMGSLTQLMITANRFLVVYFFWNFRGSGGDLSKYSNPITIFFLSICWMICVWLSVLPGFSEQCLMTISLEHIGWRATHCSINFGYLMFATLLVIGIFSNFLNLLIARKLIISSKNQSLSCEMSIRRQKNTIRFFLQSLCQDWIYVLQMFICYYVVLWFEKDSLGSFMAEMGFDVFVPVVDG</sequence>
<keyword evidence="1" id="KW-0472">Membrane</keyword>
<dbReference type="Proteomes" id="UP000008281">
    <property type="component" value="Unassembled WGS sequence"/>
</dbReference>
<feature type="transmembrane region" description="Helical" evidence="1">
    <location>
        <begin position="89"/>
        <end position="112"/>
    </location>
</feature>
<evidence type="ECO:0000259" key="2">
    <source>
        <dbReference type="Pfam" id="PF10328"/>
    </source>
</evidence>
<keyword evidence="1" id="KW-1133">Transmembrane helix</keyword>
<proteinExistence type="predicted"/>
<dbReference type="HOGENOM" id="CLU_070417_1_0_1"/>
<organism evidence="4">
    <name type="scientific">Caenorhabditis remanei</name>
    <name type="common">Caenorhabditis vulgaris</name>
    <dbReference type="NCBI Taxonomy" id="31234"/>
    <lineage>
        <taxon>Eukaryota</taxon>
        <taxon>Metazoa</taxon>
        <taxon>Ecdysozoa</taxon>
        <taxon>Nematoda</taxon>
        <taxon>Chromadorea</taxon>
        <taxon>Rhabditida</taxon>
        <taxon>Rhabditina</taxon>
        <taxon>Rhabditomorpha</taxon>
        <taxon>Rhabditoidea</taxon>
        <taxon>Rhabditidae</taxon>
        <taxon>Peloderinae</taxon>
        <taxon>Caenorhabditis</taxon>
    </lineage>
</organism>
<feature type="transmembrane region" description="Helical" evidence="1">
    <location>
        <begin position="52"/>
        <end position="69"/>
    </location>
</feature>
<reference evidence="3" key="1">
    <citation type="submission" date="2007-07" db="EMBL/GenBank/DDBJ databases">
        <title>PCAP assembly of the Caenorhabditis remanei genome.</title>
        <authorList>
            <consortium name="The Caenorhabditis remanei Sequencing Consortium"/>
            <person name="Wilson R.K."/>
        </authorList>
    </citation>
    <scope>NUCLEOTIDE SEQUENCE [LARGE SCALE GENOMIC DNA]</scope>
    <source>
        <strain evidence="3">PB4641</strain>
    </source>
</reference>
<evidence type="ECO:0000256" key="1">
    <source>
        <dbReference type="SAM" id="Phobius"/>
    </source>
</evidence>
<dbReference type="InParanoid" id="E3M1C9"/>
<keyword evidence="1" id="KW-0812">Transmembrane</keyword>
<dbReference type="OMA" id="INFGYLM"/>